<sequence>MQYFRTFKIIYFLILLIGVCFSSHVDHNTKNSLKKLYFKDNECSSDVVQIYIQNLCTQEEYIIFNDTHYFTYGIDPLDQRCSTPLNFKQVIPFYTCIIDENNQPYKAFPAHYMSNNNYFNEHHIQELSHLDDICHFSYYHAGCFQLKNTTFTHNGECLKSDKIGKFVKTSCTSHSHTEYYCNDQQCTDCVIGKEYIDVLEGCSGQFGQTFVVQYRERVNFRSISSKSTISLLPTIICIIFSIVLCLLDYF</sequence>
<dbReference type="Proteomes" id="UP000695562">
    <property type="component" value="Unassembled WGS sequence"/>
</dbReference>
<accession>A0A8J4PXW4</accession>
<dbReference type="AlphaFoldDB" id="A0A8J4PXW4"/>
<keyword evidence="1" id="KW-0812">Transmembrane</keyword>
<gene>
    <name evidence="3" type="ORF">CYY_003304</name>
</gene>
<keyword evidence="1" id="KW-1133">Transmembrane helix</keyword>
<name>A0A8J4PXW4_9MYCE</name>
<protein>
    <recommendedName>
        <fullName evidence="5">Transmembrane protein</fullName>
    </recommendedName>
</protein>
<dbReference type="EMBL" id="AJWJ01000102">
    <property type="protein sequence ID" value="KAF2075380.1"/>
    <property type="molecule type" value="Genomic_DNA"/>
</dbReference>
<keyword evidence="4" id="KW-1185">Reference proteome</keyword>
<feature type="chain" id="PRO_5035168381" description="Transmembrane protein" evidence="2">
    <location>
        <begin position="23"/>
        <end position="250"/>
    </location>
</feature>
<evidence type="ECO:0000313" key="3">
    <source>
        <dbReference type="EMBL" id="KAF2075380.1"/>
    </source>
</evidence>
<evidence type="ECO:0000313" key="4">
    <source>
        <dbReference type="Proteomes" id="UP000695562"/>
    </source>
</evidence>
<feature type="signal peptide" evidence="2">
    <location>
        <begin position="1"/>
        <end position="22"/>
    </location>
</feature>
<evidence type="ECO:0008006" key="5">
    <source>
        <dbReference type="Google" id="ProtNLM"/>
    </source>
</evidence>
<comment type="caution">
    <text evidence="3">The sequence shown here is derived from an EMBL/GenBank/DDBJ whole genome shotgun (WGS) entry which is preliminary data.</text>
</comment>
<proteinExistence type="predicted"/>
<organism evidence="3 4">
    <name type="scientific">Polysphondylium violaceum</name>
    <dbReference type="NCBI Taxonomy" id="133409"/>
    <lineage>
        <taxon>Eukaryota</taxon>
        <taxon>Amoebozoa</taxon>
        <taxon>Evosea</taxon>
        <taxon>Eumycetozoa</taxon>
        <taxon>Dictyostelia</taxon>
        <taxon>Dictyosteliales</taxon>
        <taxon>Dictyosteliaceae</taxon>
        <taxon>Polysphondylium</taxon>
    </lineage>
</organism>
<keyword evidence="2" id="KW-0732">Signal</keyword>
<evidence type="ECO:0000256" key="1">
    <source>
        <dbReference type="SAM" id="Phobius"/>
    </source>
</evidence>
<keyword evidence="1" id="KW-0472">Membrane</keyword>
<evidence type="ECO:0000256" key="2">
    <source>
        <dbReference type="SAM" id="SignalP"/>
    </source>
</evidence>
<reference evidence="3" key="1">
    <citation type="submission" date="2020-01" db="EMBL/GenBank/DDBJ databases">
        <title>Development of genomics and gene disruption for Polysphondylium violaceum indicates a role for the polyketide synthase stlB in stalk morphogenesis.</title>
        <authorList>
            <person name="Narita B."/>
            <person name="Kawabe Y."/>
            <person name="Kin K."/>
            <person name="Saito T."/>
            <person name="Gibbs R."/>
            <person name="Kuspa A."/>
            <person name="Muzny D."/>
            <person name="Queller D."/>
            <person name="Richards S."/>
            <person name="Strassman J."/>
            <person name="Sucgang R."/>
            <person name="Worley K."/>
            <person name="Schaap P."/>
        </authorList>
    </citation>
    <scope>NUCLEOTIDE SEQUENCE</scope>
    <source>
        <strain evidence="3">QSvi11</strain>
    </source>
</reference>
<feature type="transmembrane region" description="Helical" evidence="1">
    <location>
        <begin position="229"/>
        <end position="249"/>
    </location>
</feature>